<evidence type="ECO:0000313" key="6">
    <source>
        <dbReference type="Proteomes" id="UP000324241"/>
    </source>
</evidence>
<feature type="compositionally biased region" description="Pro residues" evidence="1">
    <location>
        <begin position="113"/>
        <end position="126"/>
    </location>
</feature>
<dbReference type="Proteomes" id="UP000308092">
    <property type="component" value="Unassembled WGS sequence"/>
</dbReference>
<dbReference type="VEuPathDB" id="FungiDB:EYZ11_003088"/>
<feature type="chain" id="PRO_5044089232" evidence="2">
    <location>
        <begin position="25"/>
        <end position="224"/>
    </location>
</feature>
<feature type="compositionally biased region" description="Pro residues" evidence="1">
    <location>
        <begin position="169"/>
        <end position="195"/>
    </location>
</feature>
<feature type="compositionally biased region" description="Pro residues" evidence="1">
    <location>
        <begin position="136"/>
        <end position="155"/>
    </location>
</feature>
<feature type="signal peptide" evidence="2">
    <location>
        <begin position="1"/>
        <end position="24"/>
    </location>
</feature>
<dbReference type="Proteomes" id="UP000324241">
    <property type="component" value="Unassembled WGS sequence"/>
</dbReference>
<evidence type="ECO:0000313" key="5">
    <source>
        <dbReference type="Proteomes" id="UP000308092"/>
    </source>
</evidence>
<keyword evidence="2" id="KW-0732">Signal</keyword>
<evidence type="ECO:0000313" key="3">
    <source>
        <dbReference type="EMBL" id="KAA8641862.1"/>
    </source>
</evidence>
<evidence type="ECO:0000313" key="4">
    <source>
        <dbReference type="EMBL" id="THC97439.1"/>
    </source>
</evidence>
<feature type="region of interest" description="Disordered" evidence="1">
    <location>
        <begin position="31"/>
        <end position="224"/>
    </location>
</feature>
<dbReference type="GeneID" id="54333502"/>
<comment type="caution">
    <text evidence="4">The sequence shown here is derived from an EMBL/GenBank/DDBJ whole genome shotgun (WGS) entry which is preliminary data.</text>
</comment>
<gene>
    <name evidence="3" type="ORF">ATNIH1004_010801</name>
    <name evidence="4" type="ORF">EYZ11_003088</name>
</gene>
<proteinExistence type="predicted"/>
<name>A0A4S3JP31_9EURO</name>
<accession>A0A4S3JP31</accession>
<protein>
    <submittedName>
        <fullName evidence="4">Uncharacterized protein</fullName>
    </submittedName>
</protein>
<keyword evidence="5" id="KW-1185">Reference proteome</keyword>
<dbReference type="OrthoDB" id="4510425at2759"/>
<evidence type="ECO:0000256" key="2">
    <source>
        <dbReference type="SAM" id="SignalP"/>
    </source>
</evidence>
<sequence length="224" mass="23218">MHSTGSISALLCLLLASSPPSVLSAPVSKNHSLLPRQSNSHSEEGTNLGLSLLGDPGITVDGSSSSSYNENGDSDMSSDATASLDATIGIPDGPSINLADLFVSHYEESTSKPEPPPTPTPTYTPPEEPKPTHPVESPPSVPVPTPAPAPAPTPEPEPKPQPEPKPEPIPEPAPEPEPPIEACPAPQPVPQPVAVPEPKQEPEQQPEPETKTTPAPVDICQCPS</sequence>
<reference evidence="3 6" key="2">
    <citation type="submission" date="2019-08" db="EMBL/GenBank/DDBJ databases">
        <title>The genome sequence of a newly discovered highly antifungal drug resistant Aspergillus species, Aspergillus tanneri NIH 1004.</title>
        <authorList>
            <person name="Mounaud S."/>
            <person name="Singh I."/>
            <person name="Joardar V."/>
            <person name="Pakala S."/>
            <person name="Pakala S."/>
            <person name="Venepally P."/>
            <person name="Chung J.K."/>
            <person name="Losada L."/>
            <person name="Nierman W.C."/>
        </authorList>
    </citation>
    <scope>NUCLEOTIDE SEQUENCE [LARGE SCALE GENOMIC DNA]</scope>
    <source>
        <strain evidence="3 6">NIH1004</strain>
    </source>
</reference>
<feature type="compositionally biased region" description="Polar residues" evidence="1">
    <location>
        <begin position="31"/>
        <end position="40"/>
    </location>
</feature>
<feature type="compositionally biased region" description="Polar residues" evidence="1">
    <location>
        <begin position="68"/>
        <end position="81"/>
    </location>
</feature>
<dbReference type="EMBL" id="QUQM01000008">
    <property type="protein sequence ID" value="KAA8641862.1"/>
    <property type="molecule type" value="Genomic_DNA"/>
</dbReference>
<evidence type="ECO:0000256" key="1">
    <source>
        <dbReference type="SAM" id="MobiDB-lite"/>
    </source>
</evidence>
<dbReference type="STRING" id="1220188.A0A4S3JP31"/>
<dbReference type="RefSeq" id="XP_033421224.1">
    <property type="nucleotide sequence ID" value="XM_033575369.1"/>
</dbReference>
<organism evidence="4 5">
    <name type="scientific">Aspergillus tanneri</name>
    <dbReference type="NCBI Taxonomy" id="1220188"/>
    <lineage>
        <taxon>Eukaryota</taxon>
        <taxon>Fungi</taxon>
        <taxon>Dikarya</taxon>
        <taxon>Ascomycota</taxon>
        <taxon>Pezizomycotina</taxon>
        <taxon>Eurotiomycetes</taxon>
        <taxon>Eurotiomycetidae</taxon>
        <taxon>Eurotiales</taxon>
        <taxon>Aspergillaceae</taxon>
        <taxon>Aspergillus</taxon>
        <taxon>Aspergillus subgen. Circumdati</taxon>
    </lineage>
</organism>
<feature type="compositionally biased region" description="Basic and acidic residues" evidence="1">
    <location>
        <begin position="156"/>
        <end position="168"/>
    </location>
</feature>
<reference evidence="4 5" key="1">
    <citation type="submission" date="2019-03" db="EMBL/GenBank/DDBJ databases">
        <title>The genome sequence of a newly discovered highly antifungal drug resistant Aspergillus species, Aspergillus tanneri NIH 1004.</title>
        <authorList>
            <person name="Mounaud S."/>
            <person name="Singh I."/>
            <person name="Joardar V."/>
            <person name="Pakala S."/>
            <person name="Pakala S."/>
            <person name="Venepally P."/>
            <person name="Hoover J."/>
            <person name="Nierman W."/>
            <person name="Chung J."/>
            <person name="Losada L."/>
        </authorList>
    </citation>
    <scope>NUCLEOTIDE SEQUENCE [LARGE SCALE GENOMIC DNA]</scope>
    <source>
        <strain evidence="4 5">NIH1004</strain>
    </source>
</reference>
<dbReference type="AlphaFoldDB" id="A0A4S3JP31"/>
<dbReference type="EMBL" id="SOSA01000075">
    <property type="protein sequence ID" value="THC97439.1"/>
    <property type="molecule type" value="Genomic_DNA"/>
</dbReference>